<dbReference type="Proteomes" id="UP000063434">
    <property type="component" value="Unassembled WGS sequence"/>
</dbReference>
<protein>
    <recommendedName>
        <fullName evidence="3">DUF3077 domain-containing protein</fullName>
    </recommendedName>
</protein>
<dbReference type="EMBL" id="LCYC01000048">
    <property type="protein sequence ID" value="KWV73699.1"/>
    <property type="molecule type" value="Genomic_DNA"/>
</dbReference>
<comment type="caution">
    <text evidence="1">The sequence shown here is derived from an EMBL/GenBank/DDBJ whole genome shotgun (WGS) entry which is preliminary data.</text>
</comment>
<dbReference type="PATRIC" id="fig|294.195.peg.4079"/>
<dbReference type="Pfam" id="PF19619">
    <property type="entry name" value="DUF6124"/>
    <property type="match status" value="1"/>
</dbReference>
<proteinExistence type="predicted"/>
<evidence type="ECO:0000313" key="2">
    <source>
        <dbReference type="Proteomes" id="UP000063434"/>
    </source>
</evidence>
<dbReference type="AlphaFoldDB" id="A0A109KQR7"/>
<dbReference type="RefSeq" id="WP_032895417.1">
    <property type="nucleotide sequence ID" value="NZ_JRXX01000046.1"/>
</dbReference>
<name>A0A109KQR7_PSEFL</name>
<organism evidence="1 2">
    <name type="scientific">Pseudomonas fluorescens</name>
    <dbReference type="NCBI Taxonomy" id="294"/>
    <lineage>
        <taxon>Bacteria</taxon>
        <taxon>Pseudomonadati</taxon>
        <taxon>Pseudomonadota</taxon>
        <taxon>Gammaproteobacteria</taxon>
        <taxon>Pseudomonadales</taxon>
        <taxon>Pseudomonadaceae</taxon>
        <taxon>Pseudomonas</taxon>
    </lineage>
</organism>
<gene>
    <name evidence="1" type="ORF">PFL603g_03810</name>
</gene>
<sequence length="87" mass="9426">MIKDSPNPPSDQLFSVRRSIDSETLLANTSQDIASLQALTSQLAFEVAGAQRDVVLAICRMLEGIQLMVDRVLDLNEVPELKPSGAS</sequence>
<evidence type="ECO:0008006" key="3">
    <source>
        <dbReference type="Google" id="ProtNLM"/>
    </source>
</evidence>
<accession>A0A109KQR7</accession>
<reference evidence="1 2" key="1">
    <citation type="submission" date="2015-05" db="EMBL/GenBank/DDBJ databases">
        <title>A genomic and transcriptomic approach to investigate the blue pigment phenotype in Pseudomonas fluorescens.</title>
        <authorList>
            <person name="Andreani N.A."/>
            <person name="Cardazzo B."/>
        </authorList>
    </citation>
    <scope>NUCLEOTIDE SEQUENCE [LARGE SCALE GENOMIC DNA]</scope>
    <source>
        <strain evidence="1 2">Ps_40</strain>
    </source>
</reference>
<evidence type="ECO:0000313" key="1">
    <source>
        <dbReference type="EMBL" id="KWV73699.1"/>
    </source>
</evidence>